<protein>
    <submittedName>
        <fullName evidence="1">Uncharacterized protein</fullName>
    </submittedName>
</protein>
<sequence length="255" mass="29238">MSGNTKRKRLAPVATSFDETIEAMAVAVIYRFAGRNVGEKRKSLAKKPTEQSKQRYEYVILAISNNLIQWLDSYCTEKTLDTVQLHKCKRNKTAKLQKKMFRFLLLLLVLSQDVHGLIDLPVVPFDYDGGDDAIWALPPKINVTLYAIHNFTDIREDFESLFSDFATEQGLHLNKDNFRRSDDGPDPNISWKATYELTGVHCIELENHLLRLVSPKFNIAMLNVNCGRLKYAICFKPGCPKKFLGRESFERESSE</sequence>
<accession>A0ABR1D5U7</accession>
<proteinExistence type="predicted"/>
<gene>
    <name evidence="1" type="primary">Necator_chrIII.g12932</name>
    <name evidence="1" type="ORF">RB195_012165</name>
</gene>
<dbReference type="Proteomes" id="UP001303046">
    <property type="component" value="Unassembled WGS sequence"/>
</dbReference>
<comment type="caution">
    <text evidence="1">The sequence shown here is derived from an EMBL/GenBank/DDBJ whole genome shotgun (WGS) entry which is preliminary data.</text>
</comment>
<dbReference type="EMBL" id="JAVFWL010000003">
    <property type="protein sequence ID" value="KAK6745889.1"/>
    <property type="molecule type" value="Genomic_DNA"/>
</dbReference>
<organism evidence="1 2">
    <name type="scientific">Necator americanus</name>
    <name type="common">Human hookworm</name>
    <dbReference type="NCBI Taxonomy" id="51031"/>
    <lineage>
        <taxon>Eukaryota</taxon>
        <taxon>Metazoa</taxon>
        <taxon>Ecdysozoa</taxon>
        <taxon>Nematoda</taxon>
        <taxon>Chromadorea</taxon>
        <taxon>Rhabditida</taxon>
        <taxon>Rhabditina</taxon>
        <taxon>Rhabditomorpha</taxon>
        <taxon>Strongyloidea</taxon>
        <taxon>Ancylostomatidae</taxon>
        <taxon>Bunostominae</taxon>
        <taxon>Necator</taxon>
    </lineage>
</organism>
<evidence type="ECO:0000313" key="2">
    <source>
        <dbReference type="Proteomes" id="UP001303046"/>
    </source>
</evidence>
<reference evidence="1 2" key="1">
    <citation type="submission" date="2023-08" db="EMBL/GenBank/DDBJ databases">
        <title>A Necator americanus chromosomal reference genome.</title>
        <authorList>
            <person name="Ilik V."/>
            <person name="Petrzelkova K.J."/>
            <person name="Pardy F."/>
            <person name="Fuh T."/>
            <person name="Niatou-Singa F.S."/>
            <person name="Gouil Q."/>
            <person name="Baker L."/>
            <person name="Ritchie M.E."/>
            <person name="Jex A.R."/>
            <person name="Gazzola D."/>
            <person name="Li H."/>
            <person name="Toshio Fujiwara R."/>
            <person name="Zhan B."/>
            <person name="Aroian R.V."/>
            <person name="Pafco B."/>
            <person name="Schwarz E.M."/>
        </authorList>
    </citation>
    <scope>NUCLEOTIDE SEQUENCE [LARGE SCALE GENOMIC DNA]</scope>
    <source>
        <strain evidence="1 2">Aroian</strain>
        <tissue evidence="1">Whole animal</tissue>
    </source>
</reference>
<keyword evidence="2" id="KW-1185">Reference proteome</keyword>
<evidence type="ECO:0000313" key="1">
    <source>
        <dbReference type="EMBL" id="KAK6745889.1"/>
    </source>
</evidence>
<name>A0ABR1D5U7_NECAM</name>